<evidence type="ECO:0000313" key="2">
    <source>
        <dbReference type="Proteomes" id="UP000258889"/>
    </source>
</evidence>
<accession>A0ABM6Y9U0</accession>
<dbReference type="Proteomes" id="UP000258889">
    <property type="component" value="Chromosome i"/>
</dbReference>
<evidence type="ECO:0000313" key="1">
    <source>
        <dbReference type="EMBL" id="AXR64803.1"/>
    </source>
</evidence>
<proteinExistence type="predicted"/>
<gene>
    <name evidence="1" type="ORF">DQM28_11840</name>
</gene>
<sequence>MRRVLSKISFVEFSYKNLLEKRKRFHDTGDLFRFQLVFAQTEITCLIHKLMRIRCKKIRVCLKRGSFHRLFTEK</sequence>
<organism evidence="1 2">
    <name type="scientific">Leptospira mayottensis</name>
    <dbReference type="NCBI Taxonomy" id="1137606"/>
    <lineage>
        <taxon>Bacteria</taxon>
        <taxon>Pseudomonadati</taxon>
        <taxon>Spirochaetota</taxon>
        <taxon>Spirochaetia</taxon>
        <taxon>Leptospirales</taxon>
        <taxon>Leptospiraceae</taxon>
        <taxon>Leptospira</taxon>
    </lineage>
</organism>
<protein>
    <submittedName>
        <fullName evidence="1">Uncharacterized protein</fullName>
    </submittedName>
</protein>
<reference evidence="1 2" key="2">
    <citation type="submission" date="2018-09" db="EMBL/GenBank/DDBJ databases">
        <title>Complete Genome sequences of three Leptospira mayottensis isolates obtained from Tenrecid mammals endemic to the Malagasy region.</title>
        <authorList>
            <person name="Cordonin C."/>
            <person name="Toty C."/>
        </authorList>
    </citation>
    <scope>NUCLEOTIDE SEQUENCE [LARGE SCALE GENOMIC DNA]</scope>
    <source>
        <strain evidence="1 2">MDI222</strain>
    </source>
</reference>
<reference evidence="1 2" key="1">
    <citation type="submission" date="2018-06" db="EMBL/GenBank/DDBJ databases">
        <authorList>
            <person name="Tortosa P."/>
        </authorList>
    </citation>
    <scope>NUCLEOTIDE SEQUENCE [LARGE SCALE GENOMIC DNA]</scope>
    <source>
        <strain evidence="1 2">MDI222</strain>
    </source>
</reference>
<keyword evidence="2" id="KW-1185">Reference proteome</keyword>
<name>A0ABM6Y9U0_9LEPT</name>
<dbReference type="EMBL" id="CP030144">
    <property type="protein sequence ID" value="AXR64803.1"/>
    <property type="molecule type" value="Genomic_DNA"/>
</dbReference>